<dbReference type="SMART" id="SM00360">
    <property type="entry name" value="RRM"/>
    <property type="match status" value="2"/>
</dbReference>
<keyword evidence="2" id="KW-0507">mRNA processing</keyword>
<dbReference type="PANTHER" id="PTHR15608">
    <property type="entry name" value="SPLICING FACTOR U2AF-ASSOCIATED PROTEIN 2"/>
    <property type="match status" value="1"/>
</dbReference>
<reference evidence="9" key="1">
    <citation type="submission" date="2021-02" db="EMBL/GenBank/DDBJ databases">
        <authorList>
            <person name="Palmer J.M."/>
        </authorList>
    </citation>
    <scope>NUCLEOTIDE SEQUENCE</scope>
    <source>
        <strain evidence="9">SCRP23</strain>
    </source>
</reference>
<evidence type="ECO:0000259" key="8">
    <source>
        <dbReference type="PROSITE" id="PS50102"/>
    </source>
</evidence>
<dbReference type="OrthoDB" id="10258585at2759"/>
<dbReference type="InterPro" id="IPR000504">
    <property type="entry name" value="RRM_dom"/>
</dbReference>
<dbReference type="Pfam" id="PF00076">
    <property type="entry name" value="RRM_1"/>
    <property type="match status" value="2"/>
</dbReference>
<gene>
    <name evidence="9" type="primary">HTATSF1_4</name>
    <name evidence="9" type="ORF">PHYBOEH_009806</name>
</gene>
<dbReference type="GO" id="GO:0003723">
    <property type="term" value="F:RNA binding"/>
    <property type="evidence" value="ECO:0007669"/>
    <property type="project" value="UniProtKB-UniRule"/>
</dbReference>
<dbReference type="GO" id="GO:0005684">
    <property type="term" value="C:U2-type spliceosomal complex"/>
    <property type="evidence" value="ECO:0007669"/>
    <property type="project" value="TreeGrafter"/>
</dbReference>
<evidence type="ECO:0000256" key="7">
    <source>
        <dbReference type="SAM" id="MobiDB-lite"/>
    </source>
</evidence>
<comment type="similarity">
    <text evidence="1">Belongs to the HTATSF1 family.</text>
</comment>
<name>A0A8T1VUY5_9STRA</name>
<evidence type="ECO:0000256" key="3">
    <source>
        <dbReference type="ARBA" id="ARBA00022737"/>
    </source>
</evidence>
<feature type="domain" description="RRM" evidence="8">
    <location>
        <begin position="216"/>
        <end position="300"/>
    </location>
</feature>
<keyword evidence="5" id="KW-0508">mRNA splicing</keyword>
<feature type="region of interest" description="Disordered" evidence="7">
    <location>
        <begin position="148"/>
        <end position="195"/>
    </location>
</feature>
<dbReference type="Proteomes" id="UP000693981">
    <property type="component" value="Unassembled WGS sequence"/>
</dbReference>
<dbReference type="PROSITE" id="PS50102">
    <property type="entry name" value="RRM"/>
    <property type="match status" value="2"/>
</dbReference>
<comment type="caution">
    <text evidence="9">The sequence shown here is derived from an EMBL/GenBank/DDBJ whole genome shotgun (WGS) entry which is preliminary data.</text>
</comment>
<evidence type="ECO:0000256" key="2">
    <source>
        <dbReference type="ARBA" id="ARBA00022664"/>
    </source>
</evidence>
<evidence type="ECO:0000313" key="10">
    <source>
        <dbReference type="Proteomes" id="UP000693981"/>
    </source>
</evidence>
<keyword evidence="10" id="KW-1185">Reference proteome</keyword>
<dbReference type="FunFam" id="3.30.70.330:FF:000105">
    <property type="entry name" value="HIV Tat-specific factor 1 homolog"/>
    <property type="match status" value="1"/>
</dbReference>
<feature type="compositionally biased region" description="Low complexity" evidence="7">
    <location>
        <begin position="149"/>
        <end position="161"/>
    </location>
</feature>
<dbReference type="CDD" id="cd12285">
    <property type="entry name" value="RRM3_RBM39_like"/>
    <property type="match status" value="1"/>
</dbReference>
<organism evidence="9 10">
    <name type="scientific">Phytophthora boehmeriae</name>
    <dbReference type="NCBI Taxonomy" id="109152"/>
    <lineage>
        <taxon>Eukaryota</taxon>
        <taxon>Sar</taxon>
        <taxon>Stramenopiles</taxon>
        <taxon>Oomycota</taxon>
        <taxon>Peronosporomycetes</taxon>
        <taxon>Peronosporales</taxon>
        <taxon>Peronosporaceae</taxon>
        <taxon>Phytophthora</taxon>
    </lineage>
</organism>
<keyword evidence="3" id="KW-0677">Repeat</keyword>
<feature type="domain" description="RRM" evidence="8">
    <location>
        <begin position="64"/>
        <end position="142"/>
    </location>
</feature>
<evidence type="ECO:0000256" key="4">
    <source>
        <dbReference type="ARBA" id="ARBA00022884"/>
    </source>
</evidence>
<dbReference type="GO" id="GO:0005686">
    <property type="term" value="C:U2 snRNP"/>
    <property type="evidence" value="ECO:0007669"/>
    <property type="project" value="TreeGrafter"/>
</dbReference>
<dbReference type="AlphaFoldDB" id="A0A8T1VUY5"/>
<dbReference type="InterPro" id="IPR034393">
    <property type="entry name" value="TatSF1-like"/>
</dbReference>
<evidence type="ECO:0000256" key="6">
    <source>
        <dbReference type="PROSITE-ProRule" id="PRU00176"/>
    </source>
</evidence>
<sequence>MDADRERVERARLKNLEYIRKLDEQKADELLASVANESLDSPAANSSVKKTGALSSGGGSRGNSSVYITGLTTYMACRQLEGLCSKIGKVRRIKFYKDERGGLKGDAVVTFSSRITMTKAIDRLNHFEVKPGVIITAAEAVFSTKKTTDTGAETTTTQGQDSLSTGDSTVADESKEARDAYPAGQTVESPAAAVPSKATEIIPGDDGAAILDLPSRSIVLKHIWDPLESHDSSDATFFEDLEEDMRSECGKHGTVEHVQIVADGSVIVRFSDLNTAIACLKVMNGRWFAGQQIEAQFDQSKPENPNRWSGRKVWNQMLCKPMDSQAAFGGMEIT</sequence>
<evidence type="ECO:0000256" key="1">
    <source>
        <dbReference type="ARBA" id="ARBA00007747"/>
    </source>
</evidence>
<feature type="region of interest" description="Disordered" evidence="7">
    <location>
        <begin position="42"/>
        <end position="61"/>
    </location>
</feature>
<dbReference type="PANTHER" id="PTHR15608:SF0">
    <property type="entry name" value="HIV TAT-SPECIFIC FACTOR 1"/>
    <property type="match status" value="1"/>
</dbReference>
<proteinExistence type="inferred from homology"/>
<dbReference type="EMBL" id="JAGDFL010000633">
    <property type="protein sequence ID" value="KAG7383760.1"/>
    <property type="molecule type" value="Genomic_DNA"/>
</dbReference>
<protein>
    <submittedName>
        <fullName evidence="9">HIV Tat-specific factor 1</fullName>
    </submittedName>
</protein>
<accession>A0A8T1VUY5</accession>
<evidence type="ECO:0000256" key="5">
    <source>
        <dbReference type="ARBA" id="ARBA00023187"/>
    </source>
</evidence>
<keyword evidence="4 6" id="KW-0694">RNA-binding</keyword>
<dbReference type="GO" id="GO:0000398">
    <property type="term" value="P:mRNA splicing, via spliceosome"/>
    <property type="evidence" value="ECO:0007669"/>
    <property type="project" value="UniProtKB-ARBA"/>
</dbReference>
<evidence type="ECO:0000313" key="9">
    <source>
        <dbReference type="EMBL" id="KAG7383760.1"/>
    </source>
</evidence>